<dbReference type="InterPro" id="IPR003959">
    <property type="entry name" value="ATPase_AAA_core"/>
</dbReference>
<evidence type="ECO:0000256" key="5">
    <source>
        <dbReference type="ARBA" id="ARBA00023004"/>
    </source>
</evidence>
<dbReference type="SUPFAM" id="SSF52540">
    <property type="entry name" value="P-loop containing nucleoside triphosphate hydrolases"/>
    <property type="match status" value="1"/>
</dbReference>
<name>A0A1F5FGI6_9BACT</name>
<dbReference type="EMBL" id="MFAM01000039">
    <property type="protein sequence ID" value="OGD78662.1"/>
    <property type="molecule type" value="Genomic_DNA"/>
</dbReference>
<dbReference type="GO" id="GO:0006302">
    <property type="term" value="P:double-strand break repair"/>
    <property type="evidence" value="ECO:0007669"/>
    <property type="project" value="InterPro"/>
</dbReference>
<reference evidence="9 10" key="1">
    <citation type="journal article" date="2016" name="Nat. Commun.">
        <title>Thousands of microbial genomes shed light on interconnected biogeochemical processes in an aquifer system.</title>
        <authorList>
            <person name="Anantharaman K."/>
            <person name="Brown C.T."/>
            <person name="Hug L.A."/>
            <person name="Sharon I."/>
            <person name="Castelle C.J."/>
            <person name="Probst A.J."/>
            <person name="Thomas B.C."/>
            <person name="Singh A."/>
            <person name="Wilkins M.J."/>
            <person name="Karaoz U."/>
            <person name="Brodie E.L."/>
            <person name="Williams K.H."/>
            <person name="Hubbard S.S."/>
            <person name="Banfield J.F."/>
        </authorList>
    </citation>
    <scope>NUCLEOTIDE SEQUENCE [LARGE SCALE GENOMIC DNA]</scope>
</reference>
<dbReference type="GO" id="GO:0005886">
    <property type="term" value="C:plasma membrane"/>
    <property type="evidence" value="ECO:0007669"/>
    <property type="project" value="UniProtKB-SubCell"/>
</dbReference>
<proteinExistence type="predicted"/>
<dbReference type="Pfam" id="PF13476">
    <property type="entry name" value="AAA_23"/>
    <property type="match status" value="1"/>
</dbReference>
<accession>A0A1F5FGI6</accession>
<keyword evidence="6" id="KW-0406">Ion transport</keyword>
<gene>
    <name evidence="9" type="ORF">A2368_01990</name>
</gene>
<dbReference type="GO" id="GO:0006826">
    <property type="term" value="P:iron ion transport"/>
    <property type="evidence" value="ECO:0007669"/>
    <property type="project" value="UniProtKB-KW"/>
</dbReference>
<evidence type="ECO:0000256" key="4">
    <source>
        <dbReference type="ARBA" id="ARBA00022496"/>
    </source>
</evidence>
<keyword evidence="2" id="KW-0813">Transport</keyword>
<evidence type="ECO:0000256" key="7">
    <source>
        <dbReference type="ARBA" id="ARBA00023136"/>
    </source>
</evidence>
<dbReference type="InterPro" id="IPR027417">
    <property type="entry name" value="P-loop_NTPase"/>
</dbReference>
<protein>
    <recommendedName>
        <fullName evidence="8">AAA+ ATPase domain-containing protein</fullName>
    </recommendedName>
</protein>
<evidence type="ECO:0000313" key="9">
    <source>
        <dbReference type="EMBL" id="OGD78662.1"/>
    </source>
</evidence>
<keyword evidence="4" id="KW-0410">Iron transport</keyword>
<comment type="caution">
    <text evidence="9">The sequence shown here is derived from an EMBL/GenBank/DDBJ whole genome shotgun (WGS) entry which is preliminary data.</text>
</comment>
<dbReference type="PANTHER" id="PTHR42771:SF2">
    <property type="entry name" value="IRON(3+)-HYDROXAMATE IMPORT ATP-BINDING PROTEIN FHUC"/>
    <property type="match status" value="1"/>
</dbReference>
<organism evidence="9 10">
    <name type="scientific">Candidatus Collierbacteria bacterium RIFOXYB1_FULL_49_13</name>
    <dbReference type="NCBI Taxonomy" id="1817728"/>
    <lineage>
        <taxon>Bacteria</taxon>
        <taxon>Candidatus Collieribacteriota</taxon>
    </lineage>
</organism>
<evidence type="ECO:0000256" key="1">
    <source>
        <dbReference type="ARBA" id="ARBA00004202"/>
    </source>
</evidence>
<dbReference type="AlphaFoldDB" id="A0A1F5FGI6"/>
<dbReference type="Pfam" id="PF13304">
    <property type="entry name" value="AAA_21"/>
    <property type="match status" value="1"/>
</dbReference>
<dbReference type="InterPro" id="IPR003593">
    <property type="entry name" value="AAA+_ATPase"/>
</dbReference>
<keyword evidence="3" id="KW-1003">Cell membrane</keyword>
<dbReference type="SMART" id="SM00382">
    <property type="entry name" value="AAA"/>
    <property type="match status" value="1"/>
</dbReference>
<dbReference type="InterPro" id="IPR051535">
    <property type="entry name" value="Siderophore_ABC-ATPase"/>
</dbReference>
<evidence type="ECO:0000259" key="8">
    <source>
        <dbReference type="SMART" id="SM00382"/>
    </source>
</evidence>
<comment type="subcellular location">
    <subcellularLocation>
        <location evidence="1">Cell membrane</location>
        <topology evidence="1">Peripheral membrane protein</topology>
    </subcellularLocation>
</comment>
<dbReference type="GO" id="GO:0005524">
    <property type="term" value="F:ATP binding"/>
    <property type="evidence" value="ECO:0007669"/>
    <property type="project" value="InterPro"/>
</dbReference>
<dbReference type="GO" id="GO:0016887">
    <property type="term" value="F:ATP hydrolysis activity"/>
    <property type="evidence" value="ECO:0007669"/>
    <property type="project" value="InterPro"/>
</dbReference>
<dbReference type="PANTHER" id="PTHR42771">
    <property type="entry name" value="IRON(3+)-HYDROXAMATE IMPORT ATP-BINDING PROTEIN FHUC"/>
    <property type="match status" value="1"/>
</dbReference>
<keyword evidence="7" id="KW-0472">Membrane</keyword>
<evidence type="ECO:0000256" key="6">
    <source>
        <dbReference type="ARBA" id="ARBA00023065"/>
    </source>
</evidence>
<dbReference type="Gene3D" id="3.40.50.300">
    <property type="entry name" value="P-loop containing nucleotide triphosphate hydrolases"/>
    <property type="match status" value="2"/>
</dbReference>
<dbReference type="InterPro" id="IPR038729">
    <property type="entry name" value="Rad50/SbcC_AAA"/>
</dbReference>
<feature type="domain" description="AAA+ ATPase" evidence="8">
    <location>
        <begin position="41"/>
        <end position="216"/>
    </location>
</feature>
<sequence length="251" mass="28668">MDTVGRPNLREIRFQRNKVSNWGNYPFSIPVIKNLKDIKFDRKVTFFVGENGSGKSTLLEAIADNYGFGKEGGSRNISFQTSEEASAVELGEYLKLSWEQKILGGYFFRAESFFNVASYIDEIQKIDGKAYAAYGGMSLHKRSHGESFLSLFENRLSRGGFFLLDEPEAALSPLRQLSLMIILHNILKNKNTQFIIATHSPILLAFPNAQILSFDEEKIKEVTYKETKPFQIVSTFINNPETYFKRLFDEN</sequence>
<dbReference type="Proteomes" id="UP000176682">
    <property type="component" value="Unassembled WGS sequence"/>
</dbReference>
<evidence type="ECO:0000256" key="2">
    <source>
        <dbReference type="ARBA" id="ARBA00022448"/>
    </source>
</evidence>
<keyword evidence="5" id="KW-0408">Iron</keyword>
<evidence type="ECO:0000313" key="10">
    <source>
        <dbReference type="Proteomes" id="UP000176682"/>
    </source>
</evidence>
<evidence type="ECO:0000256" key="3">
    <source>
        <dbReference type="ARBA" id="ARBA00022475"/>
    </source>
</evidence>